<dbReference type="GO" id="GO:1901190">
    <property type="term" value="P:regulation of formation of translation initiation ternary complex"/>
    <property type="evidence" value="ECO:0007669"/>
    <property type="project" value="TreeGrafter"/>
</dbReference>
<feature type="non-terminal residue" evidence="2">
    <location>
        <position position="83"/>
    </location>
</feature>
<evidence type="ECO:0000313" key="2">
    <source>
        <dbReference type="EMBL" id="KAJ9593087.1"/>
    </source>
</evidence>
<accession>A0AAD8A7B8</accession>
<feature type="region of interest" description="Disordered" evidence="1">
    <location>
        <begin position="1"/>
        <end position="25"/>
    </location>
</feature>
<dbReference type="PANTHER" id="PTHR20849">
    <property type="entry name" value="EUKARYOTIC TRANSLATION INITIATION FACTOR 4E-BINDING PROTEIN MEXTLI"/>
    <property type="match status" value="1"/>
</dbReference>
<dbReference type="InterPro" id="IPR040160">
    <property type="entry name" value="Mxt"/>
</dbReference>
<feature type="compositionally biased region" description="Low complexity" evidence="1">
    <location>
        <begin position="1"/>
        <end position="14"/>
    </location>
</feature>
<dbReference type="EMBL" id="JASPKZ010003664">
    <property type="protein sequence ID" value="KAJ9593087.1"/>
    <property type="molecule type" value="Genomic_DNA"/>
</dbReference>
<dbReference type="PANTHER" id="PTHR20849:SF2">
    <property type="entry name" value="EUKARYOTIC TRANSLATION INITIATION FACTOR 4E-BINDING PROTEIN MEXTLI"/>
    <property type="match status" value="1"/>
</dbReference>
<dbReference type="Proteomes" id="UP001233999">
    <property type="component" value="Unassembled WGS sequence"/>
</dbReference>
<dbReference type="GO" id="GO:0003743">
    <property type="term" value="F:translation initiation factor activity"/>
    <property type="evidence" value="ECO:0007669"/>
    <property type="project" value="TreeGrafter"/>
</dbReference>
<reference evidence="2" key="1">
    <citation type="journal article" date="2023" name="IScience">
        <title>Live-bearing cockroach genome reveals convergent evolutionary mechanisms linked to viviparity in insects and beyond.</title>
        <authorList>
            <person name="Fouks B."/>
            <person name="Harrison M.C."/>
            <person name="Mikhailova A.A."/>
            <person name="Marchal E."/>
            <person name="English S."/>
            <person name="Carruthers M."/>
            <person name="Jennings E.C."/>
            <person name="Chiamaka E.L."/>
            <person name="Frigard R.A."/>
            <person name="Pippel M."/>
            <person name="Attardo G.M."/>
            <person name="Benoit J.B."/>
            <person name="Bornberg-Bauer E."/>
            <person name="Tobe S.S."/>
        </authorList>
    </citation>
    <scope>NUCLEOTIDE SEQUENCE</scope>
    <source>
        <strain evidence="2">Stay&amp;Tobe</strain>
    </source>
</reference>
<dbReference type="AlphaFoldDB" id="A0AAD8A7B8"/>
<evidence type="ECO:0000256" key="1">
    <source>
        <dbReference type="SAM" id="MobiDB-lite"/>
    </source>
</evidence>
<keyword evidence="3" id="KW-1185">Reference proteome</keyword>
<name>A0AAD8A7B8_DIPPU</name>
<dbReference type="GO" id="GO:0045727">
    <property type="term" value="P:positive regulation of translation"/>
    <property type="evidence" value="ECO:0007669"/>
    <property type="project" value="InterPro"/>
</dbReference>
<reference evidence="2" key="2">
    <citation type="submission" date="2023-05" db="EMBL/GenBank/DDBJ databases">
        <authorList>
            <person name="Fouks B."/>
        </authorList>
    </citation>
    <scope>NUCLEOTIDE SEQUENCE</scope>
    <source>
        <strain evidence="2">Stay&amp;Tobe</strain>
        <tissue evidence="2">Testes</tissue>
    </source>
</reference>
<dbReference type="GO" id="GO:0008190">
    <property type="term" value="F:eukaryotic initiation factor 4E binding"/>
    <property type="evidence" value="ECO:0007669"/>
    <property type="project" value="InterPro"/>
</dbReference>
<organism evidence="2 3">
    <name type="scientific">Diploptera punctata</name>
    <name type="common">Pacific beetle cockroach</name>
    <dbReference type="NCBI Taxonomy" id="6984"/>
    <lineage>
        <taxon>Eukaryota</taxon>
        <taxon>Metazoa</taxon>
        <taxon>Ecdysozoa</taxon>
        <taxon>Arthropoda</taxon>
        <taxon>Hexapoda</taxon>
        <taxon>Insecta</taxon>
        <taxon>Pterygota</taxon>
        <taxon>Neoptera</taxon>
        <taxon>Polyneoptera</taxon>
        <taxon>Dictyoptera</taxon>
        <taxon>Blattodea</taxon>
        <taxon>Blaberoidea</taxon>
        <taxon>Blaberidae</taxon>
        <taxon>Diplopterinae</taxon>
        <taxon>Diploptera</taxon>
    </lineage>
</organism>
<dbReference type="GO" id="GO:0005737">
    <property type="term" value="C:cytoplasm"/>
    <property type="evidence" value="ECO:0007669"/>
    <property type="project" value="TreeGrafter"/>
</dbReference>
<proteinExistence type="predicted"/>
<gene>
    <name evidence="2" type="ORF">L9F63_027671</name>
</gene>
<comment type="caution">
    <text evidence="2">The sequence shown here is derived from an EMBL/GenBank/DDBJ whole genome shotgun (WGS) entry which is preliminary data.</text>
</comment>
<protein>
    <submittedName>
        <fullName evidence="2">Uncharacterized protein</fullName>
    </submittedName>
</protein>
<sequence>MSSTLLGSSSSPTTPQAPLLSPGEEKLLRTSGKFAKPTKIPGKNYCKDEVVIRNSDSGKVMGIKGRRVHMIEELSETIISFQR</sequence>
<dbReference type="GO" id="GO:0034518">
    <property type="term" value="C:RNA cap binding complex"/>
    <property type="evidence" value="ECO:0007669"/>
    <property type="project" value="TreeGrafter"/>
</dbReference>
<evidence type="ECO:0000313" key="3">
    <source>
        <dbReference type="Proteomes" id="UP001233999"/>
    </source>
</evidence>